<dbReference type="AlphaFoldDB" id="A0A9Q1I5U4"/>
<reference evidence="1" key="1">
    <citation type="journal article" date="2023" name="Science">
        <title>Genome structures resolve the early diversification of teleost fishes.</title>
        <authorList>
            <person name="Parey E."/>
            <person name="Louis A."/>
            <person name="Montfort J."/>
            <person name="Bouchez O."/>
            <person name="Roques C."/>
            <person name="Iampietro C."/>
            <person name="Lluch J."/>
            <person name="Castinel A."/>
            <person name="Donnadieu C."/>
            <person name="Desvignes T."/>
            <person name="Floi Bucao C."/>
            <person name="Jouanno E."/>
            <person name="Wen M."/>
            <person name="Mejri S."/>
            <person name="Dirks R."/>
            <person name="Jansen H."/>
            <person name="Henkel C."/>
            <person name="Chen W.J."/>
            <person name="Zahm M."/>
            <person name="Cabau C."/>
            <person name="Klopp C."/>
            <person name="Thompson A.W."/>
            <person name="Robinson-Rechavi M."/>
            <person name="Braasch I."/>
            <person name="Lecointre G."/>
            <person name="Bobe J."/>
            <person name="Postlethwait J.H."/>
            <person name="Berthelot C."/>
            <person name="Roest Crollius H."/>
            <person name="Guiguen Y."/>
        </authorList>
    </citation>
    <scope>NUCLEOTIDE SEQUENCE</scope>
    <source>
        <strain evidence="1">Concon-B</strain>
    </source>
</reference>
<gene>
    <name evidence="1" type="ORF">COCON_G00035920</name>
</gene>
<dbReference type="EMBL" id="JAFJMO010000002">
    <property type="protein sequence ID" value="KAJ8284742.1"/>
    <property type="molecule type" value="Genomic_DNA"/>
</dbReference>
<dbReference type="Proteomes" id="UP001152803">
    <property type="component" value="Unassembled WGS sequence"/>
</dbReference>
<proteinExistence type="predicted"/>
<accession>A0A9Q1I5U4</accession>
<keyword evidence="2" id="KW-1185">Reference proteome</keyword>
<evidence type="ECO:0000313" key="1">
    <source>
        <dbReference type="EMBL" id="KAJ8284742.1"/>
    </source>
</evidence>
<organism evidence="1 2">
    <name type="scientific">Conger conger</name>
    <name type="common">Conger eel</name>
    <name type="synonym">Muraena conger</name>
    <dbReference type="NCBI Taxonomy" id="82655"/>
    <lineage>
        <taxon>Eukaryota</taxon>
        <taxon>Metazoa</taxon>
        <taxon>Chordata</taxon>
        <taxon>Craniata</taxon>
        <taxon>Vertebrata</taxon>
        <taxon>Euteleostomi</taxon>
        <taxon>Actinopterygii</taxon>
        <taxon>Neopterygii</taxon>
        <taxon>Teleostei</taxon>
        <taxon>Anguilliformes</taxon>
        <taxon>Congridae</taxon>
        <taxon>Conger</taxon>
    </lineage>
</organism>
<evidence type="ECO:0000313" key="2">
    <source>
        <dbReference type="Proteomes" id="UP001152803"/>
    </source>
</evidence>
<sequence>MLTASNHRKTLKTVGIFIKPKDYATVSEAVVRLNVARRRGALWIHGRINSTASKSAILSQTTTIGIWCLLLKLGYIHKCVHDAWQENRVT</sequence>
<name>A0A9Q1I5U4_CONCO</name>
<protein>
    <submittedName>
        <fullName evidence="1">Uncharacterized protein</fullName>
    </submittedName>
</protein>
<comment type="caution">
    <text evidence="1">The sequence shown here is derived from an EMBL/GenBank/DDBJ whole genome shotgun (WGS) entry which is preliminary data.</text>
</comment>